<name>A0A150P178_SORCE</name>
<organism evidence="2 3">
    <name type="scientific">Sorangium cellulosum</name>
    <name type="common">Polyangium cellulosum</name>
    <dbReference type="NCBI Taxonomy" id="56"/>
    <lineage>
        <taxon>Bacteria</taxon>
        <taxon>Pseudomonadati</taxon>
        <taxon>Myxococcota</taxon>
        <taxon>Polyangia</taxon>
        <taxon>Polyangiales</taxon>
        <taxon>Polyangiaceae</taxon>
        <taxon>Sorangium</taxon>
    </lineage>
</organism>
<evidence type="ECO:0000256" key="1">
    <source>
        <dbReference type="SAM" id="MobiDB-lite"/>
    </source>
</evidence>
<comment type="caution">
    <text evidence="2">The sequence shown here is derived from an EMBL/GenBank/DDBJ whole genome shotgun (WGS) entry which is preliminary data.</text>
</comment>
<dbReference type="EMBL" id="JELY01003455">
    <property type="protein sequence ID" value="KYF48780.1"/>
    <property type="molecule type" value="Genomic_DNA"/>
</dbReference>
<dbReference type="AlphaFoldDB" id="A0A150P178"/>
<feature type="region of interest" description="Disordered" evidence="1">
    <location>
        <begin position="21"/>
        <end position="40"/>
    </location>
</feature>
<feature type="region of interest" description="Disordered" evidence="1">
    <location>
        <begin position="46"/>
        <end position="111"/>
    </location>
</feature>
<evidence type="ECO:0000313" key="3">
    <source>
        <dbReference type="Proteomes" id="UP000075420"/>
    </source>
</evidence>
<evidence type="ECO:0000313" key="2">
    <source>
        <dbReference type="EMBL" id="KYF48780.1"/>
    </source>
</evidence>
<accession>A0A150P178</accession>
<gene>
    <name evidence="2" type="ORF">BE08_40770</name>
</gene>
<proteinExistence type="predicted"/>
<sequence length="111" mass="11548">MAPPSNRPPKARPYVIGISVNGSGSLGAYPPGRLRQRRSPTTRRAFLMGPTTRPTSVSGTALPPGACAEPLTMTSHAGFTGTKSFSNRGADSPSCPSNTSFTRRPRCASAS</sequence>
<dbReference type="Proteomes" id="UP000075420">
    <property type="component" value="Unassembled WGS sequence"/>
</dbReference>
<reference evidence="2 3" key="1">
    <citation type="submission" date="2014-02" db="EMBL/GenBank/DDBJ databases">
        <title>The small core and large imbalanced accessory genome model reveals a collaborative survival strategy of Sorangium cellulosum strains in nature.</title>
        <authorList>
            <person name="Han K."/>
            <person name="Peng R."/>
            <person name="Blom J."/>
            <person name="Li Y.-Z."/>
        </authorList>
    </citation>
    <scope>NUCLEOTIDE SEQUENCE [LARGE SCALE GENOMIC DNA]</scope>
    <source>
        <strain evidence="2 3">So0157-25</strain>
    </source>
</reference>
<protein>
    <submittedName>
        <fullName evidence="2">Uncharacterized protein</fullName>
    </submittedName>
</protein>
<feature type="compositionally biased region" description="Polar residues" evidence="1">
    <location>
        <begin position="72"/>
        <end position="102"/>
    </location>
</feature>